<evidence type="ECO:0000256" key="4">
    <source>
        <dbReference type="ARBA" id="ARBA00022692"/>
    </source>
</evidence>
<accession>A0A6A7RY13</accession>
<feature type="transmembrane region" description="Helical" evidence="7">
    <location>
        <begin position="369"/>
        <end position="391"/>
    </location>
</feature>
<evidence type="ECO:0000256" key="3">
    <source>
        <dbReference type="ARBA" id="ARBA00022475"/>
    </source>
</evidence>
<feature type="transmembrane region" description="Helical" evidence="7">
    <location>
        <begin position="23"/>
        <end position="47"/>
    </location>
</feature>
<keyword evidence="4 7" id="KW-0812">Transmembrane</keyword>
<dbReference type="Proteomes" id="UP000342300">
    <property type="component" value="Unassembled WGS sequence"/>
</dbReference>
<keyword evidence="3" id="KW-1003">Cell membrane</keyword>
<evidence type="ECO:0000256" key="6">
    <source>
        <dbReference type="ARBA" id="ARBA00023136"/>
    </source>
</evidence>
<comment type="subcellular location">
    <subcellularLocation>
        <location evidence="1">Cell membrane</location>
        <topology evidence="1">Multi-pass membrane protein</topology>
    </subcellularLocation>
</comment>
<keyword evidence="5 7" id="KW-1133">Transmembrane helix</keyword>
<gene>
    <name evidence="10" type="ORF">CRU78_18540</name>
</gene>
<evidence type="ECO:0000256" key="2">
    <source>
        <dbReference type="ARBA" id="ARBA00005236"/>
    </source>
</evidence>
<feature type="domain" description="MacB-like periplasmic core" evidence="9">
    <location>
        <begin position="22"/>
        <end position="243"/>
    </location>
</feature>
<feature type="transmembrane region" description="Helical" evidence="7">
    <location>
        <begin position="278"/>
        <end position="296"/>
    </location>
</feature>
<evidence type="ECO:0000259" key="9">
    <source>
        <dbReference type="Pfam" id="PF12704"/>
    </source>
</evidence>
<sequence>MHSCHIDFLLALRNVLRQKRRSLVALSAVCFGVVALVLASGFIEWIYQAMREDTIHSHLGHAQIIRPDYLDSGLADPFGYLLPDAPDERQDIERLPHVRAVAPRLSFSGLISHGDSTISFIADGVDPEKEELLSRTLLISKGKGLSSTDPKGIIVGDGLAANLGVTVGDQVVLLANTSSGGINAVEAHLRGTFSTVTKAYDDSALRLPLPLAQQLLRVEGSHRWLVLLDDTAYTDELIDELRRRLAVKELEVVPWFQLADFYNKTVALFSKQVGVMKFIIAIIIVLSISNTLMMSVMERTGEIGTSMALGYGRVRILRLFVSEAGLLGLFGGVSGVLMGTLLAQIISAIGIPMPPPPGMARGFTGQIHVTWPLALDALSLAFSTTLLASVYPAWKASRMEIVDALRHNR</sequence>
<organism evidence="10 11">
    <name type="scientific">Candidatus Accumulibacter phosphatis</name>
    <dbReference type="NCBI Taxonomy" id="327160"/>
    <lineage>
        <taxon>Bacteria</taxon>
        <taxon>Pseudomonadati</taxon>
        <taxon>Pseudomonadota</taxon>
        <taxon>Betaproteobacteria</taxon>
        <taxon>Candidatus Accumulibacter</taxon>
    </lineage>
</organism>
<dbReference type="GO" id="GO:0098797">
    <property type="term" value="C:plasma membrane protein complex"/>
    <property type="evidence" value="ECO:0007669"/>
    <property type="project" value="TreeGrafter"/>
</dbReference>
<comment type="caution">
    <text evidence="10">The sequence shown here is derived from an EMBL/GenBank/DDBJ whole genome shotgun (WGS) entry which is preliminary data.</text>
</comment>
<evidence type="ECO:0000256" key="1">
    <source>
        <dbReference type="ARBA" id="ARBA00004651"/>
    </source>
</evidence>
<dbReference type="PANTHER" id="PTHR30489:SF0">
    <property type="entry name" value="LIPOPROTEIN-RELEASING SYSTEM TRANSMEMBRANE PROTEIN LOLE"/>
    <property type="match status" value="1"/>
</dbReference>
<feature type="domain" description="ABC3 transporter permease C-terminal" evidence="8">
    <location>
        <begin position="277"/>
        <end position="401"/>
    </location>
</feature>
<dbReference type="EMBL" id="PDHS01000508">
    <property type="protein sequence ID" value="MQM32371.1"/>
    <property type="molecule type" value="Genomic_DNA"/>
</dbReference>
<keyword evidence="6 7" id="KW-0472">Membrane</keyword>
<dbReference type="InterPro" id="IPR003838">
    <property type="entry name" value="ABC3_permease_C"/>
</dbReference>
<comment type="similarity">
    <text evidence="2">Belongs to the ABC-4 integral membrane protein family. LolC/E subfamily.</text>
</comment>
<dbReference type="InterPro" id="IPR025857">
    <property type="entry name" value="MacB_PCD"/>
</dbReference>
<evidence type="ECO:0000256" key="7">
    <source>
        <dbReference type="SAM" id="Phobius"/>
    </source>
</evidence>
<dbReference type="AlphaFoldDB" id="A0A6A7RY13"/>
<name>A0A6A7RY13_9PROT</name>
<reference evidence="10 11" key="1">
    <citation type="submission" date="2017-09" db="EMBL/GenBank/DDBJ databases">
        <title>Metagenomic Analysis Reveals Denitrifying Candidatus Accumulibacter and Flanking Population as a Source of N2O.</title>
        <authorList>
            <person name="Gao H."/>
            <person name="Mao Y."/>
            <person name="Zhao X."/>
            <person name="Liu W.-T."/>
            <person name="Zhang T."/>
            <person name="Wells G."/>
        </authorList>
    </citation>
    <scope>NUCLEOTIDE SEQUENCE [LARGE SCALE GENOMIC DNA]</scope>
    <source>
        <strain evidence="10">CANDO_2_IC</strain>
    </source>
</reference>
<dbReference type="GO" id="GO:0044874">
    <property type="term" value="P:lipoprotein localization to outer membrane"/>
    <property type="evidence" value="ECO:0007669"/>
    <property type="project" value="TreeGrafter"/>
</dbReference>
<evidence type="ECO:0000259" key="8">
    <source>
        <dbReference type="Pfam" id="PF02687"/>
    </source>
</evidence>
<proteinExistence type="inferred from homology"/>
<evidence type="ECO:0000256" key="5">
    <source>
        <dbReference type="ARBA" id="ARBA00022989"/>
    </source>
</evidence>
<dbReference type="InterPro" id="IPR051447">
    <property type="entry name" value="Lipoprotein-release_system"/>
</dbReference>
<feature type="transmembrane region" description="Helical" evidence="7">
    <location>
        <begin position="316"/>
        <end position="349"/>
    </location>
</feature>
<evidence type="ECO:0000313" key="10">
    <source>
        <dbReference type="EMBL" id="MQM32371.1"/>
    </source>
</evidence>
<dbReference type="PANTHER" id="PTHR30489">
    <property type="entry name" value="LIPOPROTEIN-RELEASING SYSTEM TRANSMEMBRANE PROTEIN LOLE"/>
    <property type="match status" value="1"/>
</dbReference>
<protein>
    <submittedName>
        <fullName evidence="10">ABC transporter permease</fullName>
    </submittedName>
</protein>
<dbReference type="Pfam" id="PF02687">
    <property type="entry name" value="FtsX"/>
    <property type="match status" value="1"/>
</dbReference>
<dbReference type="Pfam" id="PF12704">
    <property type="entry name" value="MacB_PCD"/>
    <property type="match status" value="1"/>
</dbReference>
<evidence type="ECO:0000313" key="11">
    <source>
        <dbReference type="Proteomes" id="UP000342300"/>
    </source>
</evidence>